<dbReference type="Pfam" id="PF08783">
    <property type="entry name" value="DWNN"/>
    <property type="match status" value="1"/>
</dbReference>
<feature type="domain" description="DWNN" evidence="7">
    <location>
        <begin position="3"/>
        <end position="76"/>
    </location>
</feature>
<evidence type="ECO:0000256" key="4">
    <source>
        <dbReference type="ARBA" id="ARBA00022833"/>
    </source>
</evidence>
<reference evidence="8 9" key="1">
    <citation type="journal article" date="2023" name="Arcadia Sci">
        <title>De novo assembly of a long-read Amblyomma americanum tick genome.</title>
        <authorList>
            <person name="Chou S."/>
            <person name="Poskanzer K.E."/>
            <person name="Rollins M."/>
            <person name="Thuy-Boun P.S."/>
        </authorList>
    </citation>
    <scope>NUCLEOTIDE SEQUENCE [LARGE SCALE GENOMIC DNA]</scope>
    <source>
        <strain evidence="8">F_SG_1</strain>
        <tissue evidence="8">Salivary glands</tissue>
    </source>
</reference>
<comment type="subcellular location">
    <subcellularLocation>
        <location evidence="1">Nucleus</location>
    </subcellularLocation>
</comment>
<dbReference type="EMBL" id="JARKHS020002227">
    <property type="protein sequence ID" value="KAK8786993.1"/>
    <property type="molecule type" value="Genomic_DNA"/>
</dbReference>
<dbReference type="GO" id="GO:0008270">
    <property type="term" value="F:zinc ion binding"/>
    <property type="evidence" value="ECO:0007669"/>
    <property type="project" value="UniProtKB-KW"/>
</dbReference>
<evidence type="ECO:0000259" key="7">
    <source>
        <dbReference type="PROSITE" id="PS51282"/>
    </source>
</evidence>
<dbReference type="GO" id="GO:0016567">
    <property type="term" value="P:protein ubiquitination"/>
    <property type="evidence" value="ECO:0007669"/>
    <property type="project" value="InterPro"/>
</dbReference>
<accession>A0AAQ4FJR9</accession>
<keyword evidence="2" id="KW-0479">Metal-binding</keyword>
<dbReference type="InterPro" id="IPR033489">
    <property type="entry name" value="RBBP6"/>
</dbReference>
<comment type="caution">
    <text evidence="8">The sequence shown here is derived from an EMBL/GenBank/DDBJ whole genome shotgun (WGS) entry which is preliminary data.</text>
</comment>
<evidence type="ECO:0000256" key="2">
    <source>
        <dbReference type="ARBA" id="ARBA00022723"/>
    </source>
</evidence>
<dbReference type="PROSITE" id="PS51282">
    <property type="entry name" value="DWNN"/>
    <property type="match status" value="1"/>
</dbReference>
<feature type="compositionally biased region" description="Basic and acidic residues" evidence="6">
    <location>
        <begin position="85"/>
        <end position="97"/>
    </location>
</feature>
<dbReference type="GO" id="GO:0006511">
    <property type="term" value="P:ubiquitin-dependent protein catabolic process"/>
    <property type="evidence" value="ECO:0007669"/>
    <property type="project" value="TreeGrafter"/>
</dbReference>
<organism evidence="8 9">
    <name type="scientific">Amblyomma americanum</name>
    <name type="common">Lone star tick</name>
    <dbReference type="NCBI Taxonomy" id="6943"/>
    <lineage>
        <taxon>Eukaryota</taxon>
        <taxon>Metazoa</taxon>
        <taxon>Ecdysozoa</taxon>
        <taxon>Arthropoda</taxon>
        <taxon>Chelicerata</taxon>
        <taxon>Arachnida</taxon>
        <taxon>Acari</taxon>
        <taxon>Parasitiformes</taxon>
        <taxon>Ixodida</taxon>
        <taxon>Ixodoidea</taxon>
        <taxon>Ixodidae</taxon>
        <taxon>Amblyomminae</taxon>
        <taxon>Amblyomma</taxon>
    </lineage>
</organism>
<keyword evidence="5" id="KW-0539">Nucleus</keyword>
<keyword evidence="9" id="KW-1185">Reference proteome</keyword>
<keyword evidence="3" id="KW-0863">Zinc-finger</keyword>
<dbReference type="SMART" id="SM01180">
    <property type="entry name" value="DWNN"/>
    <property type="match status" value="1"/>
</dbReference>
<dbReference type="GO" id="GO:0061630">
    <property type="term" value="F:ubiquitin protein ligase activity"/>
    <property type="evidence" value="ECO:0007669"/>
    <property type="project" value="InterPro"/>
</dbReference>
<dbReference type="FunFam" id="3.10.20.90:FF:000070">
    <property type="entry name" value="E3 ubiquitin-protein ligase RBBP6 isoform X2"/>
    <property type="match status" value="1"/>
</dbReference>
<dbReference type="AlphaFoldDB" id="A0AAQ4FJR9"/>
<evidence type="ECO:0000313" key="8">
    <source>
        <dbReference type="EMBL" id="KAK8786993.1"/>
    </source>
</evidence>
<dbReference type="PANTHER" id="PTHR15439">
    <property type="entry name" value="RETINOBLASTOMA-BINDING PROTEIN 6"/>
    <property type="match status" value="1"/>
</dbReference>
<gene>
    <name evidence="8" type="ORF">V5799_023233</name>
</gene>
<feature type="region of interest" description="Disordered" evidence="6">
    <location>
        <begin position="82"/>
        <end position="108"/>
    </location>
</feature>
<dbReference type="PANTHER" id="PTHR15439:SF0">
    <property type="entry name" value="CELL DIVISION CYCLE AND APOPTOSIS REGULATOR PROTEIN 1-RELATED"/>
    <property type="match status" value="1"/>
</dbReference>
<dbReference type="GO" id="GO:0006397">
    <property type="term" value="P:mRNA processing"/>
    <property type="evidence" value="ECO:0007669"/>
    <property type="project" value="InterPro"/>
</dbReference>
<sequence>MSVHYKFKSSLDFDTVTFDGLHISVGELKKNILQQKKIGKAADFDLQITNAQTKEVYTTDDFLIPKNTSVIVARVPVTTTGRKNCSRERNRDGDHTVPDVCSPLRGKHEKTPPLLLLLSR</sequence>
<evidence type="ECO:0000256" key="1">
    <source>
        <dbReference type="ARBA" id="ARBA00004123"/>
    </source>
</evidence>
<evidence type="ECO:0000256" key="5">
    <source>
        <dbReference type="ARBA" id="ARBA00023242"/>
    </source>
</evidence>
<dbReference type="GO" id="GO:0005634">
    <property type="term" value="C:nucleus"/>
    <property type="evidence" value="ECO:0007669"/>
    <property type="project" value="UniProtKB-SubCell"/>
</dbReference>
<evidence type="ECO:0000313" key="9">
    <source>
        <dbReference type="Proteomes" id="UP001321473"/>
    </source>
</evidence>
<proteinExistence type="predicted"/>
<dbReference type="Proteomes" id="UP001321473">
    <property type="component" value="Unassembled WGS sequence"/>
</dbReference>
<dbReference type="InterPro" id="IPR014891">
    <property type="entry name" value="DWNN_domain"/>
</dbReference>
<evidence type="ECO:0000256" key="6">
    <source>
        <dbReference type="SAM" id="MobiDB-lite"/>
    </source>
</evidence>
<evidence type="ECO:0000256" key="3">
    <source>
        <dbReference type="ARBA" id="ARBA00022771"/>
    </source>
</evidence>
<protein>
    <recommendedName>
        <fullName evidence="7">DWNN domain-containing protein</fullName>
    </recommendedName>
</protein>
<name>A0AAQ4FJR9_AMBAM</name>
<keyword evidence="4" id="KW-0862">Zinc</keyword>
<dbReference type="Gene3D" id="3.10.20.90">
    <property type="entry name" value="Phosphatidylinositol 3-kinase Catalytic Subunit, Chain A, domain 1"/>
    <property type="match status" value="1"/>
</dbReference>